<evidence type="ECO:0000313" key="3">
    <source>
        <dbReference type="EMBL" id="MFD1001737.1"/>
    </source>
</evidence>
<organism evidence="3 4">
    <name type="scientific">Ohtaekwangia kribbensis</name>
    <dbReference type="NCBI Taxonomy" id="688913"/>
    <lineage>
        <taxon>Bacteria</taxon>
        <taxon>Pseudomonadati</taxon>
        <taxon>Bacteroidota</taxon>
        <taxon>Cytophagia</taxon>
        <taxon>Cytophagales</taxon>
        <taxon>Fulvivirgaceae</taxon>
        <taxon>Ohtaekwangia</taxon>
    </lineage>
</organism>
<name>A0ABW3K6I8_9BACT</name>
<accession>A0ABW3K6I8</accession>
<sequence length="125" mass="14398">MSNLRVLREINNYTQEYVASQIGVDQSTYCKIERNPRVLKAEQVEKLAQLYDVGVADILAPSVSISFENTQKGYGYINNLNEEFQPEAFEKIIAAKDDQIKELKEQIEYLKKQNNQLLALLGEKR</sequence>
<keyword evidence="4" id="KW-1185">Reference proteome</keyword>
<evidence type="ECO:0000313" key="4">
    <source>
        <dbReference type="Proteomes" id="UP001597112"/>
    </source>
</evidence>
<dbReference type="RefSeq" id="WP_377581975.1">
    <property type="nucleotide sequence ID" value="NZ_JBHTKA010000007.1"/>
</dbReference>
<dbReference type="SMART" id="SM00530">
    <property type="entry name" value="HTH_XRE"/>
    <property type="match status" value="1"/>
</dbReference>
<feature type="domain" description="HTH cro/C1-type" evidence="2">
    <location>
        <begin position="4"/>
        <end position="58"/>
    </location>
</feature>
<dbReference type="Pfam" id="PF12844">
    <property type="entry name" value="HTH_19"/>
    <property type="match status" value="1"/>
</dbReference>
<comment type="caution">
    <text evidence="3">The sequence shown here is derived from an EMBL/GenBank/DDBJ whole genome shotgun (WGS) entry which is preliminary data.</text>
</comment>
<dbReference type="InterPro" id="IPR001387">
    <property type="entry name" value="Cro/C1-type_HTH"/>
</dbReference>
<dbReference type="CDD" id="cd00093">
    <property type="entry name" value="HTH_XRE"/>
    <property type="match status" value="1"/>
</dbReference>
<evidence type="ECO:0000256" key="1">
    <source>
        <dbReference type="SAM" id="Coils"/>
    </source>
</evidence>
<evidence type="ECO:0000259" key="2">
    <source>
        <dbReference type="PROSITE" id="PS50943"/>
    </source>
</evidence>
<gene>
    <name evidence="3" type="ORF">ACFQ21_20575</name>
</gene>
<dbReference type="SUPFAM" id="SSF47413">
    <property type="entry name" value="lambda repressor-like DNA-binding domains"/>
    <property type="match status" value="1"/>
</dbReference>
<reference evidence="4" key="1">
    <citation type="journal article" date="2019" name="Int. J. Syst. Evol. Microbiol.">
        <title>The Global Catalogue of Microorganisms (GCM) 10K type strain sequencing project: providing services to taxonomists for standard genome sequencing and annotation.</title>
        <authorList>
            <consortium name="The Broad Institute Genomics Platform"/>
            <consortium name="The Broad Institute Genome Sequencing Center for Infectious Disease"/>
            <person name="Wu L."/>
            <person name="Ma J."/>
        </authorList>
    </citation>
    <scope>NUCLEOTIDE SEQUENCE [LARGE SCALE GENOMIC DNA]</scope>
    <source>
        <strain evidence="4">CCUG 58938</strain>
    </source>
</reference>
<proteinExistence type="predicted"/>
<dbReference type="Gene3D" id="1.10.260.40">
    <property type="entry name" value="lambda repressor-like DNA-binding domains"/>
    <property type="match status" value="1"/>
</dbReference>
<protein>
    <submittedName>
        <fullName evidence="3">Helix-turn-helix domain-containing protein</fullName>
    </submittedName>
</protein>
<keyword evidence="1" id="KW-0175">Coiled coil</keyword>
<feature type="coiled-coil region" evidence="1">
    <location>
        <begin position="93"/>
        <end position="120"/>
    </location>
</feature>
<dbReference type="EMBL" id="JBHTKA010000007">
    <property type="protein sequence ID" value="MFD1001737.1"/>
    <property type="molecule type" value="Genomic_DNA"/>
</dbReference>
<dbReference type="PROSITE" id="PS50943">
    <property type="entry name" value="HTH_CROC1"/>
    <property type="match status" value="1"/>
</dbReference>
<dbReference type="InterPro" id="IPR010982">
    <property type="entry name" value="Lambda_DNA-bd_dom_sf"/>
</dbReference>
<dbReference type="Proteomes" id="UP001597112">
    <property type="component" value="Unassembled WGS sequence"/>
</dbReference>